<protein>
    <submittedName>
        <fullName evidence="2">Uncharacterized protein</fullName>
    </submittedName>
</protein>
<dbReference type="Proteomes" id="UP001175211">
    <property type="component" value="Unassembled WGS sequence"/>
</dbReference>
<keyword evidence="1" id="KW-1133">Transmembrane helix</keyword>
<keyword evidence="1" id="KW-0472">Membrane</keyword>
<feature type="transmembrane region" description="Helical" evidence="1">
    <location>
        <begin position="22"/>
        <end position="41"/>
    </location>
</feature>
<reference evidence="2" key="1">
    <citation type="submission" date="2023-06" db="EMBL/GenBank/DDBJ databases">
        <authorList>
            <consortium name="Lawrence Berkeley National Laboratory"/>
            <person name="Ahrendt S."/>
            <person name="Sahu N."/>
            <person name="Indic B."/>
            <person name="Wong-Bajracharya J."/>
            <person name="Merenyi Z."/>
            <person name="Ke H.-M."/>
            <person name="Monk M."/>
            <person name="Kocsube S."/>
            <person name="Drula E."/>
            <person name="Lipzen A."/>
            <person name="Balint B."/>
            <person name="Henrissat B."/>
            <person name="Andreopoulos B."/>
            <person name="Martin F.M."/>
            <person name="Harder C.B."/>
            <person name="Rigling D."/>
            <person name="Ford K.L."/>
            <person name="Foster G.D."/>
            <person name="Pangilinan J."/>
            <person name="Papanicolaou A."/>
            <person name="Barry K."/>
            <person name="LaButti K."/>
            <person name="Viragh M."/>
            <person name="Koriabine M."/>
            <person name="Yan M."/>
            <person name="Riley R."/>
            <person name="Champramary S."/>
            <person name="Plett K.L."/>
            <person name="Tsai I.J."/>
            <person name="Slot J."/>
            <person name="Sipos G."/>
            <person name="Plett J."/>
            <person name="Nagy L.G."/>
            <person name="Grigoriev I.V."/>
        </authorList>
    </citation>
    <scope>NUCLEOTIDE SEQUENCE</scope>
    <source>
        <strain evidence="2">CCBAS 213</strain>
    </source>
</reference>
<comment type="caution">
    <text evidence="2">The sequence shown here is derived from an EMBL/GenBank/DDBJ whole genome shotgun (WGS) entry which is preliminary data.</text>
</comment>
<dbReference type="RefSeq" id="XP_060335761.1">
    <property type="nucleotide sequence ID" value="XM_060465553.1"/>
</dbReference>
<proteinExistence type="predicted"/>
<organism evidence="2 3">
    <name type="scientific">Armillaria tabescens</name>
    <name type="common">Ringless honey mushroom</name>
    <name type="synonym">Agaricus tabescens</name>
    <dbReference type="NCBI Taxonomy" id="1929756"/>
    <lineage>
        <taxon>Eukaryota</taxon>
        <taxon>Fungi</taxon>
        <taxon>Dikarya</taxon>
        <taxon>Basidiomycota</taxon>
        <taxon>Agaricomycotina</taxon>
        <taxon>Agaricomycetes</taxon>
        <taxon>Agaricomycetidae</taxon>
        <taxon>Agaricales</taxon>
        <taxon>Marasmiineae</taxon>
        <taxon>Physalacriaceae</taxon>
        <taxon>Desarmillaria</taxon>
    </lineage>
</organism>
<evidence type="ECO:0000313" key="3">
    <source>
        <dbReference type="Proteomes" id="UP001175211"/>
    </source>
</evidence>
<keyword evidence="1" id="KW-0812">Transmembrane</keyword>
<dbReference type="AlphaFoldDB" id="A0AA39U0M7"/>
<keyword evidence="3" id="KW-1185">Reference proteome</keyword>
<sequence>MTLCTDISILILIFLLIRPLNLPHTGFCLIVSTTVGLFHFISSSRLSLRYKLPGGGKSYFNVSSATAPPPDIATNADLC</sequence>
<dbReference type="GeneID" id="85349101"/>
<evidence type="ECO:0000256" key="1">
    <source>
        <dbReference type="SAM" id="Phobius"/>
    </source>
</evidence>
<evidence type="ECO:0000313" key="2">
    <source>
        <dbReference type="EMBL" id="KAK0464640.1"/>
    </source>
</evidence>
<name>A0AA39U0M7_ARMTA</name>
<accession>A0AA39U0M7</accession>
<dbReference type="EMBL" id="JAUEPS010000006">
    <property type="protein sequence ID" value="KAK0464640.1"/>
    <property type="molecule type" value="Genomic_DNA"/>
</dbReference>
<gene>
    <name evidence="2" type="ORF">EV420DRAFT_1055214</name>
</gene>